<evidence type="ECO:0008006" key="3">
    <source>
        <dbReference type="Google" id="ProtNLM"/>
    </source>
</evidence>
<dbReference type="EMBL" id="BRXS01000004">
    <property type="protein sequence ID" value="GLC26504.1"/>
    <property type="molecule type" value="Genomic_DNA"/>
</dbReference>
<keyword evidence="2" id="KW-1185">Reference proteome</keyword>
<protein>
    <recommendedName>
        <fullName evidence="3">DUF4270 family protein</fullName>
    </recommendedName>
</protein>
<comment type="caution">
    <text evidence="1">The sequence shown here is derived from an EMBL/GenBank/DDBJ whole genome shotgun (WGS) entry which is preliminary data.</text>
</comment>
<sequence length="445" mass="46631">MLARSGPSARPSLSLVTSVILQAPRRLAALLALVAVVAAACSERLDGGAACPSLCPIANTAVLDTVLDAVALDSTVAGFPNTGETTSLLLALRPGPDSVDVRAVIRFDTIPNRYFPPSGGDSVTITTADSTTLSLRIDTAGTRFTQPVTIEAFEVDSATPADTSAALLTALMRPARRLGGLTLQPGTIPDSVRVRISDSAFVNRTRTTRRLRIGLRLVSTAAAQVRFQSAAGGLNTLGARLTFDPVRDTTYQPVVVLPSSVTPAVPGVAASFQDFSFVARSARAAIGTDLVVGGVPAQRVFVRFNVPRFLSDSTTIVRATLELVQRPARGIAATDSVTLTPQGVVATDTVRDVRRAAGLVASSAVLALDSLRLAPSDSGRKSVSLVALVRAWRALPAGTQRALVLRSSQEGVQVGEVRFFSTEAASGLRPRLRLSYIPRTDFGIP</sequence>
<gene>
    <name evidence="1" type="ORF">rosag_30170</name>
</gene>
<accession>A0AA37VF95</accession>
<dbReference type="Proteomes" id="UP001161325">
    <property type="component" value="Unassembled WGS sequence"/>
</dbReference>
<name>A0AA37VF95_9BACT</name>
<proteinExistence type="predicted"/>
<reference evidence="1" key="1">
    <citation type="submission" date="2022-08" db="EMBL/GenBank/DDBJ databases">
        <title>Draft genome sequencing of Roseisolibacter agri AW1220.</title>
        <authorList>
            <person name="Tobiishi Y."/>
            <person name="Tonouchi A."/>
        </authorList>
    </citation>
    <scope>NUCLEOTIDE SEQUENCE</scope>
    <source>
        <strain evidence="1">AW1220</strain>
    </source>
</reference>
<dbReference type="AlphaFoldDB" id="A0AA37VF95"/>
<evidence type="ECO:0000313" key="2">
    <source>
        <dbReference type="Proteomes" id="UP001161325"/>
    </source>
</evidence>
<evidence type="ECO:0000313" key="1">
    <source>
        <dbReference type="EMBL" id="GLC26504.1"/>
    </source>
</evidence>
<organism evidence="1 2">
    <name type="scientific">Roseisolibacter agri</name>
    <dbReference type="NCBI Taxonomy" id="2014610"/>
    <lineage>
        <taxon>Bacteria</taxon>
        <taxon>Pseudomonadati</taxon>
        <taxon>Gemmatimonadota</taxon>
        <taxon>Gemmatimonadia</taxon>
        <taxon>Gemmatimonadales</taxon>
        <taxon>Gemmatimonadaceae</taxon>
        <taxon>Roseisolibacter</taxon>
    </lineage>
</organism>